<dbReference type="SUPFAM" id="SSF103515">
    <property type="entry name" value="Autotransporter"/>
    <property type="match status" value="1"/>
</dbReference>
<dbReference type="SMART" id="SM00869">
    <property type="entry name" value="Autotransporter"/>
    <property type="match status" value="1"/>
</dbReference>
<reference evidence="4 5" key="1">
    <citation type="submission" date="2020-08" db="EMBL/GenBank/DDBJ databases">
        <title>Genomic Encyclopedia of Type Strains, Phase IV (KMG-IV): sequencing the most valuable type-strain genomes for metagenomic binning, comparative biology and taxonomic classification.</title>
        <authorList>
            <person name="Goeker M."/>
        </authorList>
    </citation>
    <scope>NUCLEOTIDE SEQUENCE [LARGE SCALE GENOMIC DNA]</scope>
    <source>
        <strain evidence="4 5">DSM 102238</strain>
    </source>
</reference>
<gene>
    <name evidence="4" type="ORF">GGR04_004769</name>
</gene>
<dbReference type="Pfam" id="PF03797">
    <property type="entry name" value="Autotransporter"/>
    <property type="match status" value="1"/>
</dbReference>
<proteinExistence type="predicted"/>
<dbReference type="NCBIfam" id="TIGR02601">
    <property type="entry name" value="autotrns_rpt"/>
    <property type="match status" value="4"/>
</dbReference>
<keyword evidence="1 2" id="KW-0732">Signal</keyword>
<keyword evidence="5" id="KW-1185">Reference proteome</keyword>
<sequence>MSTAKAAWLAGVSALVLAAWTGTASAQSVTITGEVDPGSAVSPTWAISQYLAIGLNGSGTVTVAAGGTVSNTYGFIGRVAGSTGTATVTVTGTGSTWSNGGYLFVGESGNGTLTVAAGGSVSNAFGYIGLYAGSTGTATVTGAGSTWTNDGNLSVGNEGSGTLTVEAGGAVFAGGASGAGGVWVARNAGSTGTVIVGAAAGQTPVSAGRIAAAELAFGAGTGTLVFNHTGNPHGSPVVFAPLITGAGTINHLAGTTVFNGANTYTGVTTISGGILRVGHGAALGGTSAGTTVANGAALEVTGGLTLIEPLIEPLTLSGGGVADGGALRNLSDNNTVSGPITLAGANTRINSDAGLLTLSGGISGLAGANRDLVLGGAGNGAVSGTMGGNLRTFLKDGAGTWSLTGVNTFAGEAIVNGGALTVEAGGTLGSGEGFIARDSGSTGTATVTGAGSTWTNGQLSVGDGGSGSLTVAAGGAVSNTSGFLGYFAGSTGTATVTGAGSTWTNSGALDVGLGGSGTLTVETGGSVSSVFGYIGLYAGSTGTATVTGVGSTWTNRGSLEVGYEGSGTLTVAAGGAVVEGTTAGPGTVAVARNAGSAGTVNIGAAAGQPAVSAGRIAAGRLAFGTGTGTLVFNHSGNPDGSAAVFAPVITGAGTIDHLAGRTVFSGTNTAPASFTGTTSVTGGTLSVNGVLGDLNGTGGLNQAQVTVSGSGTLGGTGTIAGSVAVSSGGTLSAGNSPGTLTVNGNVALGSGSTALFELGTPGVVGGTDNDLVRVGGNLAIDTGSTLVLRNSAHANAAATSGIYTLFDVAGTTSGTFGTVTNGGAIATADVRQAATNPGGAPSRFDILLANGGQVVQVFDGTDQTADGTVDGGTFNNAWRSQVGVFSGAPGTVSVSGTQSFEGLQFTVGGYDVTGGSLNLAGNATGSNGRSFVTVDTGTTTIASTLIGTGGLFKQGGGTLVLSAANSYTGGTDLARGTLAIGADASLGAASSGLIFSGGTLRTTGSFASARDVAITSSGTISTDTGVATTLSGVISGAGSLTATGTGTLILTGANTHQGGTRIAGGGLTLATGGSLASGVTNAGIFTNDGTVSGAVANSGTTSNTGAVTGDVTNSSVFAQSGSIGGSVANTGTFTQSAGSIGGNVTNGAAFTLSGGTIGGSIANTGAFTSTGTVTASGGVSNTGTGTLTVTGGSLSSLASLTNASSAPVGVSVASGASLATNALAGTNASSVTEVNGTLSFADAPYAGLFTGAGRIEQTGGTFTAAASNTSTQSFTGVYDLGGTMIVSGTFGDLGQAGGLNGAQVNVNAGGRLGGTGTIAGSVFTSGGTLGGGLRVAGDTTLGAGSILKGSPIIGGNLVVGSGAVVSPGNSPGTVTVNGNVAFAAGSTYLVETVPGSGLSDLIAVGGTATLNGAQVRHIGLDGAYLPTQTYTILTAQGGVSGQFASATSDYLFLSPTLGYAANAVTLRLDRNDTRFASVATTANQRAAATGLEGLGFANAAFAAASVLDAPNARVAFDQLSGEVHASQKTGRLEDVRFLRNTAMERLDAAFTVLDEQGSDPVEGSVVLASTGIEAWISGYGSWGETDGNGNAASLDRDIGGFLVGADGFLTETLRIGVMAGYSEASYDVDARGSSADVDSTHVSLYAGTMLGAVELKAGASYSFDEIHTSRQIAFGTFRDQLTASYDGGTAQVFGEASYRVDLGFGTSISPFANLAYVSLDTDGFNERGGSATLRSSDDTTETTFSTLGLKGQATMPIGGLAVNATGMLGWRHAFDDRTPTDTIALIAGGPAFTVSGVPIAEDAAIVELGLGIDVAPNATLGLHYAGQFANDATDNGVRATFEVKF</sequence>
<dbReference type="NCBIfam" id="TIGR01414">
    <property type="entry name" value="autotrans_barl"/>
    <property type="match status" value="1"/>
</dbReference>
<protein>
    <submittedName>
        <fullName evidence="4">Outer membrane autotransporter protein</fullName>
    </submittedName>
</protein>
<evidence type="ECO:0000313" key="5">
    <source>
        <dbReference type="Proteomes" id="UP000542776"/>
    </source>
</evidence>
<evidence type="ECO:0000259" key="3">
    <source>
        <dbReference type="PROSITE" id="PS51208"/>
    </source>
</evidence>
<evidence type="ECO:0000256" key="2">
    <source>
        <dbReference type="SAM" id="SignalP"/>
    </source>
</evidence>
<dbReference type="RefSeq" id="WP_183202974.1">
    <property type="nucleotide sequence ID" value="NZ_JACIEK010000037.1"/>
</dbReference>
<dbReference type="InterPro" id="IPR030895">
    <property type="entry name" value="T5SS_PEPC_rpt"/>
</dbReference>
<dbReference type="InterPro" id="IPR006315">
    <property type="entry name" value="OM_autotransptr_brl_dom"/>
</dbReference>
<feature type="domain" description="Autotransporter" evidence="3">
    <location>
        <begin position="1567"/>
        <end position="1845"/>
    </location>
</feature>
<dbReference type="PROSITE" id="PS51208">
    <property type="entry name" value="AUTOTRANSPORTER"/>
    <property type="match status" value="1"/>
</dbReference>
<dbReference type="Proteomes" id="UP000542776">
    <property type="component" value="Unassembled WGS sequence"/>
</dbReference>
<organism evidence="4 5">
    <name type="scientific">Aureimonas pseudogalii</name>
    <dbReference type="NCBI Taxonomy" id="1744844"/>
    <lineage>
        <taxon>Bacteria</taxon>
        <taxon>Pseudomonadati</taxon>
        <taxon>Pseudomonadota</taxon>
        <taxon>Alphaproteobacteria</taxon>
        <taxon>Hyphomicrobiales</taxon>
        <taxon>Aurantimonadaceae</taxon>
        <taxon>Aureimonas</taxon>
    </lineage>
</organism>
<dbReference type="InterPro" id="IPR011050">
    <property type="entry name" value="Pectin_lyase_fold/virulence"/>
</dbReference>
<dbReference type="InterPro" id="IPR005546">
    <property type="entry name" value="Autotransporte_beta"/>
</dbReference>
<dbReference type="SUPFAM" id="SSF51126">
    <property type="entry name" value="Pectin lyase-like"/>
    <property type="match status" value="2"/>
</dbReference>
<dbReference type="GO" id="GO:0019867">
    <property type="term" value="C:outer membrane"/>
    <property type="evidence" value="ECO:0007669"/>
    <property type="project" value="InterPro"/>
</dbReference>
<name>A0A7W6MMJ2_9HYPH</name>
<feature type="chain" id="PRO_5031016338" evidence="2">
    <location>
        <begin position="27"/>
        <end position="1845"/>
    </location>
</feature>
<evidence type="ECO:0000256" key="1">
    <source>
        <dbReference type="ARBA" id="ARBA00022729"/>
    </source>
</evidence>
<feature type="signal peptide" evidence="2">
    <location>
        <begin position="1"/>
        <end position="26"/>
    </location>
</feature>
<dbReference type="EMBL" id="JACIEK010000037">
    <property type="protein sequence ID" value="MBB4000888.1"/>
    <property type="molecule type" value="Genomic_DNA"/>
</dbReference>
<dbReference type="NCBIfam" id="TIGR04393">
    <property type="entry name" value="rpt_T5SS_PEPC"/>
    <property type="match status" value="5"/>
</dbReference>
<dbReference type="Pfam" id="PF12951">
    <property type="entry name" value="PATR"/>
    <property type="match status" value="5"/>
</dbReference>
<evidence type="ECO:0000313" key="4">
    <source>
        <dbReference type="EMBL" id="MBB4000888.1"/>
    </source>
</evidence>
<dbReference type="InterPro" id="IPR036709">
    <property type="entry name" value="Autotransporte_beta_dom_sf"/>
</dbReference>
<dbReference type="Gene3D" id="2.40.128.130">
    <property type="entry name" value="Autotransporter beta-domain"/>
    <property type="match status" value="1"/>
</dbReference>
<accession>A0A7W6MMJ2</accession>
<comment type="caution">
    <text evidence="4">The sequence shown here is derived from an EMBL/GenBank/DDBJ whole genome shotgun (WGS) entry which is preliminary data.</text>
</comment>
<dbReference type="InterPro" id="IPR013425">
    <property type="entry name" value="Autotrns_rpt"/>
</dbReference>